<accession>A0A9X6NJN6</accession>
<feature type="compositionally biased region" description="Low complexity" evidence="1">
    <location>
        <begin position="100"/>
        <end position="109"/>
    </location>
</feature>
<evidence type="ECO:0008006" key="4">
    <source>
        <dbReference type="Google" id="ProtNLM"/>
    </source>
</evidence>
<comment type="caution">
    <text evidence="2">The sequence shown here is derived from an EMBL/GenBank/DDBJ whole genome shotgun (WGS) entry which is preliminary data.</text>
</comment>
<name>A0A9X6NJN6_HYPEX</name>
<organism evidence="2 3">
    <name type="scientific">Hypsibius exemplaris</name>
    <name type="common">Freshwater tardigrade</name>
    <dbReference type="NCBI Taxonomy" id="2072580"/>
    <lineage>
        <taxon>Eukaryota</taxon>
        <taxon>Metazoa</taxon>
        <taxon>Ecdysozoa</taxon>
        <taxon>Tardigrada</taxon>
        <taxon>Eutardigrada</taxon>
        <taxon>Parachela</taxon>
        <taxon>Hypsibioidea</taxon>
        <taxon>Hypsibiidae</taxon>
        <taxon>Hypsibius</taxon>
    </lineage>
</organism>
<dbReference type="OrthoDB" id="10558110at2759"/>
<protein>
    <recommendedName>
        <fullName evidence="4">Helicase C-terminal domain-containing protein</fullName>
    </recommendedName>
</protein>
<dbReference type="EMBL" id="MTYJ01000235">
    <property type="protein sequence ID" value="OWA51686.1"/>
    <property type="molecule type" value="Genomic_DNA"/>
</dbReference>
<proteinExistence type="predicted"/>
<dbReference type="InterPro" id="IPR027417">
    <property type="entry name" value="P-loop_NTPase"/>
</dbReference>
<sequence length="358" mass="39416">MAYDSAGALDYDDLNEMDVDENLPLDDEDVPGNEENLDDILEIWPGEEDGDRGRITPEPDATIGFSLSDDGRHAVWASPGGSTGDSGIESGASGTDQARSNSSPDISSNESERNESLSPVFEEPSTSAVKFESSDAASTCPATAVIAKRRLCHLAYHHLPGYPRIRPTYPFLHPKRDEIPAKHQLLHLCHDGPEHELLVKLQQIITTFDYVKVVVFARRTERLLDIKVALKKNCSVDSLLIPGEASSEKVEKVCSQFAEMRRPCLICSADVLPSTSALSGVNLVVWWNLPYNLDHLIAITTRLNERALILVVVKQEDDWEFLNDAHERGQVVFPEIDLDSTDPAVAGFINTVAVTTID</sequence>
<evidence type="ECO:0000256" key="1">
    <source>
        <dbReference type="SAM" id="MobiDB-lite"/>
    </source>
</evidence>
<gene>
    <name evidence="2" type="ORF">BV898_16159</name>
</gene>
<dbReference type="Proteomes" id="UP000192578">
    <property type="component" value="Unassembled WGS sequence"/>
</dbReference>
<dbReference type="AlphaFoldDB" id="A0A9X6NJN6"/>
<evidence type="ECO:0000313" key="2">
    <source>
        <dbReference type="EMBL" id="OWA51686.1"/>
    </source>
</evidence>
<dbReference type="Gene3D" id="3.40.50.300">
    <property type="entry name" value="P-loop containing nucleotide triphosphate hydrolases"/>
    <property type="match status" value="1"/>
</dbReference>
<evidence type="ECO:0000313" key="3">
    <source>
        <dbReference type="Proteomes" id="UP000192578"/>
    </source>
</evidence>
<feature type="region of interest" description="Disordered" evidence="1">
    <location>
        <begin position="1"/>
        <end position="132"/>
    </location>
</feature>
<keyword evidence="3" id="KW-1185">Reference proteome</keyword>
<dbReference type="SUPFAM" id="SSF52540">
    <property type="entry name" value="P-loop containing nucleoside triphosphate hydrolases"/>
    <property type="match status" value="1"/>
</dbReference>
<feature type="compositionally biased region" description="Acidic residues" evidence="1">
    <location>
        <begin position="10"/>
        <end position="50"/>
    </location>
</feature>
<reference evidence="3" key="1">
    <citation type="submission" date="2017-01" db="EMBL/GenBank/DDBJ databases">
        <title>Comparative genomics of anhydrobiosis in the tardigrade Hypsibius dujardini.</title>
        <authorList>
            <person name="Yoshida Y."/>
            <person name="Koutsovoulos G."/>
            <person name="Laetsch D."/>
            <person name="Stevens L."/>
            <person name="Kumar S."/>
            <person name="Horikawa D."/>
            <person name="Ishino K."/>
            <person name="Komine S."/>
            <person name="Tomita M."/>
            <person name="Blaxter M."/>
            <person name="Arakawa K."/>
        </authorList>
    </citation>
    <scope>NUCLEOTIDE SEQUENCE [LARGE SCALE GENOMIC DNA]</scope>
    <source>
        <strain evidence="3">Z151</strain>
    </source>
</reference>